<evidence type="ECO:0000313" key="4">
    <source>
        <dbReference type="Proteomes" id="UP000663877"/>
    </source>
</evidence>
<proteinExistence type="predicted"/>
<dbReference type="OrthoDB" id="10015387at2759"/>
<protein>
    <submittedName>
        <fullName evidence="1">Uncharacterized protein</fullName>
    </submittedName>
</protein>
<dbReference type="EMBL" id="CAJNOM010000140">
    <property type="protein sequence ID" value="CAF1125629.1"/>
    <property type="molecule type" value="Genomic_DNA"/>
</dbReference>
<organism evidence="1 4">
    <name type="scientific">Adineta steineri</name>
    <dbReference type="NCBI Taxonomy" id="433720"/>
    <lineage>
        <taxon>Eukaryota</taxon>
        <taxon>Metazoa</taxon>
        <taxon>Spiralia</taxon>
        <taxon>Gnathifera</taxon>
        <taxon>Rotifera</taxon>
        <taxon>Eurotatoria</taxon>
        <taxon>Bdelloidea</taxon>
        <taxon>Adinetida</taxon>
        <taxon>Adinetidae</taxon>
        <taxon>Adineta</taxon>
    </lineage>
</organism>
<dbReference type="EMBL" id="CAJNOI010000100">
    <property type="protein sequence ID" value="CAF1057989.1"/>
    <property type="molecule type" value="Genomic_DNA"/>
</dbReference>
<comment type="caution">
    <text evidence="1">The sequence shown here is derived from an EMBL/GenBank/DDBJ whole genome shotgun (WGS) entry which is preliminary data.</text>
</comment>
<dbReference type="Proteomes" id="UP000663832">
    <property type="component" value="Unassembled WGS sequence"/>
</dbReference>
<dbReference type="AlphaFoldDB" id="A0A814KWU2"/>
<reference evidence="1" key="1">
    <citation type="submission" date="2021-02" db="EMBL/GenBank/DDBJ databases">
        <authorList>
            <person name="Nowell W R."/>
        </authorList>
    </citation>
    <scope>NUCLEOTIDE SEQUENCE</scope>
</reference>
<gene>
    <name evidence="1" type="ORF">BJG266_LOCUS18996</name>
    <name evidence="2" type="ORF">QVE165_LOCUS21643</name>
</gene>
<evidence type="ECO:0000313" key="2">
    <source>
        <dbReference type="EMBL" id="CAF1125629.1"/>
    </source>
</evidence>
<sequence>MQFAGFSRWTAFKIEKKYAEEWGYYSSQSGCSSVLISTVVTRVDDLDYTKTISPEYEFTVERHQESLFYDLINRNGFKVVSQNTSSNTHRFNADDSGGYLRDEYKVPKSETIVYKK</sequence>
<accession>A0A814KWU2</accession>
<evidence type="ECO:0000313" key="1">
    <source>
        <dbReference type="EMBL" id="CAF1057989.1"/>
    </source>
</evidence>
<keyword evidence="3" id="KW-1185">Reference proteome</keyword>
<name>A0A814KWU2_9BILA</name>
<evidence type="ECO:0000313" key="3">
    <source>
        <dbReference type="Proteomes" id="UP000663832"/>
    </source>
</evidence>
<dbReference type="Proteomes" id="UP000663877">
    <property type="component" value="Unassembled WGS sequence"/>
</dbReference>